<dbReference type="GO" id="GO:0030151">
    <property type="term" value="F:molybdenum ion binding"/>
    <property type="evidence" value="ECO:0007669"/>
    <property type="project" value="InterPro"/>
</dbReference>
<dbReference type="AlphaFoldDB" id="A0A1F5NA94"/>
<organism evidence="2 3">
    <name type="scientific">Candidatus Doudnabacteria bacterium RIFCSPHIGHO2_01_52_17</name>
    <dbReference type="NCBI Taxonomy" id="1817820"/>
    <lineage>
        <taxon>Bacteria</taxon>
        <taxon>Candidatus Doudnaibacteriota</taxon>
    </lineage>
</organism>
<dbReference type="Pfam" id="PF03473">
    <property type="entry name" value="MOSC"/>
    <property type="match status" value="1"/>
</dbReference>
<comment type="caution">
    <text evidence="2">The sequence shown here is derived from an EMBL/GenBank/DDBJ whole genome shotgun (WGS) entry which is preliminary data.</text>
</comment>
<feature type="domain" description="MOSC" evidence="1">
    <location>
        <begin position="2"/>
        <end position="138"/>
    </location>
</feature>
<dbReference type="PANTHER" id="PTHR36930:SF1">
    <property type="entry name" value="MOSC DOMAIN-CONTAINING PROTEIN"/>
    <property type="match status" value="1"/>
</dbReference>
<dbReference type="EMBL" id="MFEG01000059">
    <property type="protein sequence ID" value="OGE74555.1"/>
    <property type="molecule type" value="Genomic_DNA"/>
</dbReference>
<dbReference type="Gene3D" id="2.40.33.20">
    <property type="entry name" value="PK beta-barrel domain-like"/>
    <property type="match status" value="1"/>
</dbReference>
<dbReference type="PROSITE" id="PS51340">
    <property type="entry name" value="MOSC"/>
    <property type="match status" value="1"/>
</dbReference>
<evidence type="ECO:0000313" key="3">
    <source>
        <dbReference type="Proteomes" id="UP000176547"/>
    </source>
</evidence>
<dbReference type="InterPro" id="IPR011037">
    <property type="entry name" value="Pyrv_Knase-like_insert_dom_sf"/>
</dbReference>
<proteinExistence type="predicted"/>
<dbReference type="InterPro" id="IPR005302">
    <property type="entry name" value="MoCF_Sase_C"/>
</dbReference>
<dbReference type="SUPFAM" id="SSF50800">
    <property type="entry name" value="PK beta-barrel domain-like"/>
    <property type="match status" value="1"/>
</dbReference>
<name>A0A1F5NA94_9BACT</name>
<dbReference type="InterPro" id="IPR052716">
    <property type="entry name" value="MOSC_domain"/>
</dbReference>
<dbReference type="Proteomes" id="UP000176547">
    <property type="component" value="Unassembled WGS sequence"/>
</dbReference>
<evidence type="ECO:0000259" key="1">
    <source>
        <dbReference type="PROSITE" id="PS51340"/>
    </source>
</evidence>
<dbReference type="PANTHER" id="PTHR36930">
    <property type="entry name" value="METAL-SULFUR CLUSTER BIOSYNTHESIS PROTEINS YUAD-RELATED"/>
    <property type="match status" value="1"/>
</dbReference>
<gene>
    <name evidence="2" type="ORF">A3K06_02610</name>
</gene>
<reference evidence="2 3" key="1">
    <citation type="journal article" date="2016" name="Nat. Commun.">
        <title>Thousands of microbial genomes shed light on interconnected biogeochemical processes in an aquifer system.</title>
        <authorList>
            <person name="Anantharaman K."/>
            <person name="Brown C.T."/>
            <person name="Hug L.A."/>
            <person name="Sharon I."/>
            <person name="Castelle C.J."/>
            <person name="Probst A.J."/>
            <person name="Thomas B.C."/>
            <person name="Singh A."/>
            <person name="Wilkins M.J."/>
            <person name="Karaoz U."/>
            <person name="Brodie E.L."/>
            <person name="Williams K.H."/>
            <person name="Hubbard S.S."/>
            <person name="Banfield J.F."/>
        </authorList>
    </citation>
    <scope>NUCLEOTIDE SEQUENCE [LARGE SCALE GENOMIC DNA]</scope>
</reference>
<sequence>MQQFTSVRAFAGRGLEGDRYWFRIGSWSKPGVRVNRQVSFIAIEDIREANQSLEKQFLPEDTRRNILTEGVDLNSLVNKQLLVGDVLMVGIKRCDSCARPSALADKPFFAKTFVDRGGLIAEVLNDGVISVGDEIFEFVEEKGGSIYAARNHGHT</sequence>
<dbReference type="GO" id="GO:0003824">
    <property type="term" value="F:catalytic activity"/>
    <property type="evidence" value="ECO:0007669"/>
    <property type="project" value="InterPro"/>
</dbReference>
<accession>A0A1F5NA94</accession>
<dbReference type="GO" id="GO:0030170">
    <property type="term" value="F:pyridoxal phosphate binding"/>
    <property type="evidence" value="ECO:0007669"/>
    <property type="project" value="InterPro"/>
</dbReference>
<evidence type="ECO:0000313" key="2">
    <source>
        <dbReference type="EMBL" id="OGE74555.1"/>
    </source>
</evidence>
<protein>
    <recommendedName>
        <fullName evidence="1">MOSC domain-containing protein</fullName>
    </recommendedName>
</protein>